<dbReference type="CDD" id="cd01987">
    <property type="entry name" value="USP_KdpD-like"/>
    <property type="match status" value="1"/>
</dbReference>
<comment type="caution">
    <text evidence="6">The sequence shown here is derived from an EMBL/GenBank/DDBJ whole genome shotgun (WGS) entry which is preliminary data.</text>
</comment>
<keyword evidence="3" id="KW-0902">Two-component regulatory system</keyword>
<name>A0ABR8FLB1_9NOST</name>
<dbReference type="Gene3D" id="3.40.50.620">
    <property type="entry name" value="HUPs"/>
    <property type="match status" value="1"/>
</dbReference>
<keyword evidence="7" id="KW-1185">Reference proteome</keyword>
<accession>A0ABR8FLB1</accession>
<evidence type="ECO:0000259" key="4">
    <source>
        <dbReference type="Pfam" id="PF00582"/>
    </source>
</evidence>
<keyword evidence="2 6" id="KW-0418">Kinase</keyword>
<feature type="domain" description="Signal transduction histidine kinase osmosensitive K+ channel sensor N-terminal" evidence="5">
    <location>
        <begin position="18"/>
        <end position="227"/>
    </location>
</feature>
<dbReference type="InterPro" id="IPR006016">
    <property type="entry name" value="UspA"/>
</dbReference>
<evidence type="ECO:0000313" key="6">
    <source>
        <dbReference type="EMBL" id="MBD2570965.1"/>
    </source>
</evidence>
<gene>
    <name evidence="6" type="ORF">H6G59_24355</name>
</gene>
<proteinExistence type="predicted"/>
<organism evidence="6 7">
    <name type="scientific">Anabaena lutea FACHB-196</name>
    <dbReference type="NCBI Taxonomy" id="2692881"/>
    <lineage>
        <taxon>Bacteria</taxon>
        <taxon>Bacillati</taxon>
        <taxon>Cyanobacteriota</taxon>
        <taxon>Cyanophyceae</taxon>
        <taxon>Nostocales</taxon>
        <taxon>Nostocaceae</taxon>
        <taxon>Anabaena</taxon>
    </lineage>
</organism>
<dbReference type="InterPro" id="IPR052023">
    <property type="entry name" value="Histidine_kinase_KdpD"/>
</dbReference>
<protein>
    <submittedName>
        <fullName evidence="6">Sensor histidine kinase KdpD</fullName>
    </submittedName>
</protein>
<dbReference type="EMBL" id="JACJST010000033">
    <property type="protein sequence ID" value="MBD2570965.1"/>
    <property type="molecule type" value="Genomic_DNA"/>
</dbReference>
<feature type="domain" description="UspA" evidence="4">
    <location>
        <begin position="245"/>
        <end position="357"/>
    </location>
</feature>
<evidence type="ECO:0000256" key="1">
    <source>
        <dbReference type="ARBA" id="ARBA00022679"/>
    </source>
</evidence>
<dbReference type="GO" id="GO:0016301">
    <property type="term" value="F:kinase activity"/>
    <property type="evidence" value="ECO:0007669"/>
    <property type="project" value="UniProtKB-KW"/>
</dbReference>
<dbReference type="SUPFAM" id="SSF52402">
    <property type="entry name" value="Adenine nucleotide alpha hydrolases-like"/>
    <property type="match status" value="1"/>
</dbReference>
<reference evidence="6 7" key="1">
    <citation type="journal article" date="2020" name="ISME J.">
        <title>Comparative genomics reveals insights into cyanobacterial evolution and habitat adaptation.</title>
        <authorList>
            <person name="Chen M.Y."/>
            <person name="Teng W.K."/>
            <person name="Zhao L."/>
            <person name="Hu C.X."/>
            <person name="Zhou Y.K."/>
            <person name="Han B.P."/>
            <person name="Song L.R."/>
            <person name="Shu W.S."/>
        </authorList>
    </citation>
    <scope>NUCLEOTIDE SEQUENCE [LARGE SCALE GENOMIC DNA]</scope>
    <source>
        <strain evidence="6 7">FACHB-196</strain>
    </source>
</reference>
<keyword evidence="1" id="KW-0808">Transferase</keyword>
<dbReference type="Pfam" id="PF02702">
    <property type="entry name" value="KdpD"/>
    <property type="match status" value="1"/>
</dbReference>
<evidence type="ECO:0000259" key="5">
    <source>
        <dbReference type="Pfam" id="PF02702"/>
    </source>
</evidence>
<dbReference type="PANTHER" id="PTHR45569:SF1">
    <property type="entry name" value="SENSOR PROTEIN KDPD"/>
    <property type="match status" value="1"/>
</dbReference>
<sequence>MIHPNNLSPDSSYIRTARRGKHKIFIGMAPGVGKTYKMLEEAHQLKQEGIDVVIGVLETHGRKDTAAKAMGLEVIPKKAIIHKNINLQEMDTEAILARSPQLVLVDELAHTNIPGSLREKRYQDVEVILAAGIDVYSTVNIQHLESLNDLVARITGVVVRERIPDILLDEADAVVVIDVTPETLEERLREGKIYANDKIEQSLENFFQRRNLIALRELALREVADTVEEEANTSTNTGHSCNIHERVLVCVSTYPNSIQLLRRGARIASYMNARLYTVFIADPERFLTKEESLHIHTCEKLCQEFGGEFIHVKSNNVPQAIAQVAATHHITQIVIGESQQPRWKRFFKGSFTQRLMELIRDQKIDLHIIATEK</sequence>
<dbReference type="InterPro" id="IPR027417">
    <property type="entry name" value="P-loop_NTPase"/>
</dbReference>
<dbReference type="PANTHER" id="PTHR45569">
    <property type="entry name" value="SENSOR PROTEIN KDPD"/>
    <property type="match status" value="1"/>
</dbReference>
<dbReference type="Pfam" id="PF00582">
    <property type="entry name" value="Usp"/>
    <property type="match status" value="1"/>
</dbReference>
<dbReference type="InterPro" id="IPR014729">
    <property type="entry name" value="Rossmann-like_a/b/a_fold"/>
</dbReference>
<dbReference type="InterPro" id="IPR003852">
    <property type="entry name" value="Sig_transdc_His_kinase_KdpD_N"/>
</dbReference>
<evidence type="ECO:0000313" key="7">
    <source>
        <dbReference type="Proteomes" id="UP000640531"/>
    </source>
</evidence>
<evidence type="ECO:0000256" key="3">
    <source>
        <dbReference type="ARBA" id="ARBA00023012"/>
    </source>
</evidence>
<dbReference type="Gene3D" id="3.40.50.300">
    <property type="entry name" value="P-loop containing nucleotide triphosphate hydrolases"/>
    <property type="match status" value="1"/>
</dbReference>
<evidence type="ECO:0000256" key="2">
    <source>
        <dbReference type="ARBA" id="ARBA00022777"/>
    </source>
</evidence>
<dbReference type="Proteomes" id="UP000640531">
    <property type="component" value="Unassembled WGS sequence"/>
</dbReference>